<evidence type="ECO:0000313" key="3">
    <source>
        <dbReference type="Proteomes" id="UP000750711"/>
    </source>
</evidence>
<comment type="caution">
    <text evidence="2">The sequence shown here is derived from an EMBL/GenBank/DDBJ whole genome shotgun (WGS) entry which is preliminary data.</text>
</comment>
<gene>
    <name evidence="2" type="ORF">GP486_006952</name>
</gene>
<proteinExistence type="predicted"/>
<keyword evidence="3" id="KW-1185">Reference proteome</keyword>
<feature type="chain" id="PRO_5040184294" description="Extracellular membrane protein CFEM domain-containing protein" evidence="1">
    <location>
        <begin position="21"/>
        <end position="379"/>
    </location>
</feature>
<keyword evidence="1" id="KW-0732">Signal</keyword>
<accession>A0A9P8IG93</accession>
<evidence type="ECO:0008006" key="4">
    <source>
        <dbReference type="Google" id="ProtNLM"/>
    </source>
</evidence>
<evidence type="ECO:0000313" key="2">
    <source>
        <dbReference type="EMBL" id="KAH0552847.1"/>
    </source>
</evidence>
<feature type="signal peptide" evidence="1">
    <location>
        <begin position="1"/>
        <end position="20"/>
    </location>
</feature>
<reference evidence="2" key="1">
    <citation type="submission" date="2021-03" db="EMBL/GenBank/DDBJ databases">
        <title>Comparative genomics and phylogenomic investigation of the class Geoglossomycetes provide insights into ecological specialization and systematics.</title>
        <authorList>
            <person name="Melie T."/>
            <person name="Pirro S."/>
            <person name="Miller A.N."/>
            <person name="Quandt A."/>
        </authorList>
    </citation>
    <scope>NUCLEOTIDE SEQUENCE</scope>
    <source>
        <strain evidence="2">CAQ_001_2017</strain>
    </source>
</reference>
<dbReference type="AlphaFoldDB" id="A0A9P8IG93"/>
<sequence>MVLVLRVLLPLLAVSLGVDAALTGRKDFNSTTPPERWQTGQNATTNIFHTDEFFKALAGPCKRFSDHLEACPSDALNASKDRFASAQLFAECLARQYGDYFFCSRPFQKLKFLPVESFPAMYNTKNYSDLWKNATLPDFPTKQSCQRPSVVNIMEKACAFDYSVLNGSDCCSSPRGKEPCGRESFNLLACSIQTLHTYVGCTAREQDPDVEKCVVDTAPRINFVPIGFQVNSNGNQCPHPNETIGALIRWSIIEWLAFLFANIPFIIRLFQRHLLGQKGVELRDKNFQVNILGFWGSLGLDIGEIVIVGTLLSRVGYQVDIFKEFVIWSVRPRSAFLNGVLGAIDGGWTHDAITDMVAHILLSIFAIRRAILPGKVVDI</sequence>
<protein>
    <recommendedName>
        <fullName evidence="4">Extracellular membrane protein CFEM domain-containing protein</fullName>
    </recommendedName>
</protein>
<dbReference type="EMBL" id="JAGHQM010001748">
    <property type="protein sequence ID" value="KAH0552847.1"/>
    <property type="molecule type" value="Genomic_DNA"/>
</dbReference>
<dbReference type="Proteomes" id="UP000750711">
    <property type="component" value="Unassembled WGS sequence"/>
</dbReference>
<organism evidence="2 3">
    <name type="scientific">Trichoglossum hirsutum</name>
    <dbReference type="NCBI Taxonomy" id="265104"/>
    <lineage>
        <taxon>Eukaryota</taxon>
        <taxon>Fungi</taxon>
        <taxon>Dikarya</taxon>
        <taxon>Ascomycota</taxon>
        <taxon>Pezizomycotina</taxon>
        <taxon>Geoglossomycetes</taxon>
        <taxon>Geoglossales</taxon>
        <taxon>Geoglossaceae</taxon>
        <taxon>Trichoglossum</taxon>
    </lineage>
</organism>
<name>A0A9P8IG93_9PEZI</name>
<evidence type="ECO:0000256" key="1">
    <source>
        <dbReference type="SAM" id="SignalP"/>
    </source>
</evidence>